<comment type="caution">
    <text evidence="25">The sequence shown here is derived from an EMBL/GenBank/DDBJ whole genome shotgun (WGS) entry which is preliminary data.</text>
</comment>
<evidence type="ECO:0000256" key="19">
    <source>
        <dbReference type="ARBA" id="ARBA00036527"/>
    </source>
</evidence>
<keyword evidence="8" id="KW-0732">Signal</keyword>
<evidence type="ECO:0000256" key="6">
    <source>
        <dbReference type="ARBA" id="ARBA00022598"/>
    </source>
</evidence>
<dbReference type="GO" id="GO:0016757">
    <property type="term" value="F:glycosyltransferase activity"/>
    <property type="evidence" value="ECO:0007669"/>
    <property type="project" value="UniProtKB-KW"/>
</dbReference>
<evidence type="ECO:0000256" key="3">
    <source>
        <dbReference type="ARBA" id="ARBA00006721"/>
    </source>
</evidence>
<evidence type="ECO:0000259" key="24">
    <source>
        <dbReference type="Pfam" id="PF01755"/>
    </source>
</evidence>
<evidence type="ECO:0000256" key="21">
    <source>
        <dbReference type="ARBA" id="ARBA00048666"/>
    </source>
</evidence>
<dbReference type="GO" id="GO:0005789">
    <property type="term" value="C:endoplasmic reticulum membrane"/>
    <property type="evidence" value="ECO:0007669"/>
    <property type="project" value="TreeGrafter"/>
</dbReference>
<evidence type="ECO:0000313" key="26">
    <source>
        <dbReference type="Proteomes" id="UP000693946"/>
    </source>
</evidence>
<keyword evidence="12" id="KW-1133">Transmembrane helix</keyword>
<evidence type="ECO:0000256" key="20">
    <source>
        <dbReference type="ARBA" id="ARBA00041297"/>
    </source>
</evidence>
<evidence type="ECO:0000256" key="22">
    <source>
        <dbReference type="SAM" id="MobiDB-lite"/>
    </source>
</evidence>
<organism evidence="25 26">
    <name type="scientific">Solea senegalensis</name>
    <name type="common">Senegalese sole</name>
    <dbReference type="NCBI Taxonomy" id="28829"/>
    <lineage>
        <taxon>Eukaryota</taxon>
        <taxon>Metazoa</taxon>
        <taxon>Chordata</taxon>
        <taxon>Craniata</taxon>
        <taxon>Vertebrata</taxon>
        <taxon>Euteleostomi</taxon>
        <taxon>Actinopterygii</taxon>
        <taxon>Neopterygii</taxon>
        <taxon>Teleostei</taxon>
        <taxon>Neoteleostei</taxon>
        <taxon>Acanthomorphata</taxon>
        <taxon>Carangaria</taxon>
        <taxon>Pleuronectiformes</taxon>
        <taxon>Pleuronectoidei</taxon>
        <taxon>Soleidae</taxon>
        <taxon>Solea</taxon>
    </lineage>
</organism>
<dbReference type="InterPro" id="IPR020845">
    <property type="entry name" value="AMP-binding_CS"/>
</dbReference>
<dbReference type="GO" id="GO:0044539">
    <property type="term" value="P:long-chain fatty acid import into cell"/>
    <property type="evidence" value="ECO:0007669"/>
    <property type="project" value="TreeGrafter"/>
</dbReference>
<keyword evidence="11" id="KW-0276">Fatty acid metabolism</keyword>
<gene>
    <name evidence="25" type="ORF">JOB18_022552</name>
</gene>
<dbReference type="Pfam" id="PF01755">
    <property type="entry name" value="Glyco_transf_25"/>
    <property type="match status" value="1"/>
</dbReference>
<dbReference type="GO" id="GO:0005743">
    <property type="term" value="C:mitochondrial inner membrane"/>
    <property type="evidence" value="ECO:0007669"/>
    <property type="project" value="TreeGrafter"/>
</dbReference>
<protein>
    <recommendedName>
        <fullName evidence="18">long-chain-fatty-acid--CoA ligase</fullName>
        <ecNumber evidence="18">6.2.1.3</ecNumber>
    </recommendedName>
    <alternativeName>
        <fullName evidence="20">Long-chain-fatty-acid--CoA ligase</fullName>
    </alternativeName>
</protein>
<dbReference type="EC" id="6.2.1.3" evidence="18"/>
<evidence type="ECO:0000256" key="10">
    <source>
        <dbReference type="ARBA" id="ARBA00022824"/>
    </source>
</evidence>
<keyword evidence="25" id="KW-0808">Transferase</keyword>
<proteinExistence type="inferred from homology"/>
<dbReference type="EMBL" id="JAGKHQ010000018">
    <property type="protein sequence ID" value="KAG7485988.1"/>
    <property type="molecule type" value="Genomic_DNA"/>
</dbReference>
<feature type="domain" description="Glycosyl transferase family 25" evidence="24">
    <location>
        <begin position="1070"/>
        <end position="1256"/>
    </location>
</feature>
<keyword evidence="7" id="KW-0812">Transmembrane</keyword>
<keyword evidence="10" id="KW-0256">Endoplasmic reticulum</keyword>
<comment type="catalytic activity">
    <reaction evidence="19">
        <text>a very long-chain fatty acid + ATP + CoA = a very long-chain fatty acyl-CoA + AMP + diphosphate</text>
        <dbReference type="Rhea" id="RHEA:54536"/>
        <dbReference type="ChEBI" id="CHEBI:30616"/>
        <dbReference type="ChEBI" id="CHEBI:33019"/>
        <dbReference type="ChEBI" id="CHEBI:57287"/>
        <dbReference type="ChEBI" id="CHEBI:58950"/>
        <dbReference type="ChEBI" id="CHEBI:138261"/>
        <dbReference type="ChEBI" id="CHEBI:456215"/>
    </reaction>
    <physiologicalReaction direction="left-to-right" evidence="19">
        <dbReference type="Rhea" id="RHEA:54537"/>
    </physiologicalReaction>
</comment>
<evidence type="ECO:0000259" key="23">
    <source>
        <dbReference type="Pfam" id="PF00501"/>
    </source>
</evidence>
<keyword evidence="15" id="KW-0472">Membrane</keyword>
<dbReference type="InterPro" id="IPR002654">
    <property type="entry name" value="Glyco_trans_25"/>
</dbReference>
<dbReference type="GO" id="GO:0005886">
    <property type="term" value="C:plasma membrane"/>
    <property type="evidence" value="ECO:0007669"/>
    <property type="project" value="UniProtKB-SubCell"/>
</dbReference>
<evidence type="ECO:0000256" key="16">
    <source>
        <dbReference type="ARBA" id="ARBA00023180"/>
    </source>
</evidence>
<comment type="subcellular location">
    <subcellularLocation>
        <location evidence="1">Cell membrane</location>
        <topology evidence="1">Multi-pass membrane protein</topology>
    </subcellularLocation>
</comment>
<evidence type="ECO:0000256" key="5">
    <source>
        <dbReference type="ARBA" id="ARBA00022475"/>
    </source>
</evidence>
<comment type="similarity">
    <text evidence="3">Belongs to the glycosyltransferase 25 family.</text>
</comment>
<evidence type="ECO:0000256" key="17">
    <source>
        <dbReference type="ARBA" id="ARBA00024484"/>
    </source>
</evidence>
<dbReference type="FunFam" id="3.30.300.30:FF:000002">
    <property type="entry name" value="Long-chain fatty acid transport protein 1"/>
    <property type="match status" value="1"/>
</dbReference>
<dbReference type="Proteomes" id="UP000693946">
    <property type="component" value="Linkage Group LG6"/>
</dbReference>
<evidence type="ECO:0000256" key="11">
    <source>
        <dbReference type="ARBA" id="ARBA00022832"/>
    </source>
</evidence>
<sequence>MQHFVNEPVEELSEPTAAGHIMRPIIVVIVSLSVLGAVKLLSVPWLCSLLVGLGLCISWRCSWRFIHVVLHTVKRDLMCLVVILRVRFSMKRNLRNRSTIPTLFSQIVTKHPDKPALIYEATGEVWSFRELQERCHAVAHWALAQGWAEGDVVALFMESQPLVVALWLGLAMVGVEAALINYNLRQHSLLHCVSVSGAQAMVFGTEMAEAVSEVSSSLQSNMVLLSSGEQQDAMKLHSLQDVQNLDILLARSPKHPTNYILKKEFNDRLFYIYTSGTTGMPKAAVVVHSRYFRITAFGFHSFGLRRDDVIYSCLPLYHSAGTVMGVGQCLLFGLTVVVRRKFSASRFWDDCVQHNCTVIQYIGEVCRYLLAQPVRPSEAHHRVRVAIGNGLRPSVWEEFVQRFRIQTVGEFYGATECNCSLINIDGKVGACGFSSRILPDFYPIRLFRVQENGELLRDSQGLCIPCLPGEPGMLVGRINHTDPLRRFDGYADLDSTKQKIASDVFKKGDSAYVSGDVLVMDDYGYMYFRDRSGDTFRWRGENVSTTEVEGILSGLLGHTDVAVYGVSVPGVEGKAGMAAIGHAGGQFDLDSFLIAVQKALPSYARPVFLRLMPSVDTTGTFKIQKTRLQQEGYVPQDASENMYFLNSRAGRYETVTDELYHAITDGKCESTRCFESKALTPLCKPDAAVRGLNVAELGEPSRAARNMGSSQWKMKNFVTQSSECSVRASFSVRRVSTEFLSLAMPRVTSLLPALLFVLLPGLSRGYFPEERWSPESPLLAPRVVIALVCRNSAHSLPLFLGAIERLNYPKDRIALWVATDHNTDNTTAILREWLIKVQNDYHYVEWRPEDEPSVFEDELGPKHWNNLRYEHVMKLRQAALDIAREVWADYLLVADCDNLLTNQDVLWKLMMENKTIVAPMMESRAAYSNFWCGMTSQGYYKRTPAYMPIRKRERQGCFAVPMVHSTYLLDLRKEASRQLAFYPPHSEYTWALDDVIVFAYSARMADVQMYVCNKETYGYFPVPMRSHATLQDEEESFLHTHLEVMVKNPPLEHSSFLSPPPKQPNKIGFDEVFMINLVRRSDRRERMLRTLYEQELSCKVVAAVDGKNGVALNVSEIDSMGIKMLPGYKDPYHGRPLTKGELGCFLSHYNIWKEIVDRGLQTSLVIEDDLRFEVFFKRRLQTLLQEVTTHKLDWDLIYIGRKRMQVDHPEKSVPNIHNLVEADYSYWTLGYMLSLRGAEKLLGADPLSKMLPVDEFLPVMYDKHPVSEYMDHFENRDLHAFSAEPLLVYPTHYTGDSGYISDTETSVVWDNETVKTDWDRAKSRKTQEQEELSFEAQNSDVLQSELENWSARDEL</sequence>
<evidence type="ECO:0000256" key="13">
    <source>
        <dbReference type="ARBA" id="ARBA00023055"/>
    </source>
</evidence>
<feature type="region of interest" description="Disordered" evidence="22">
    <location>
        <begin position="1319"/>
        <end position="1339"/>
    </location>
</feature>
<dbReference type="FunFam" id="3.40.50.12780:FF:000005">
    <property type="entry name" value="Solute carrier family 27 member 6"/>
    <property type="match status" value="1"/>
</dbReference>
<keyword evidence="16" id="KW-0325">Glycoprotein</keyword>
<evidence type="ECO:0000256" key="9">
    <source>
        <dbReference type="ARBA" id="ARBA00022741"/>
    </source>
</evidence>
<dbReference type="InterPro" id="IPR000873">
    <property type="entry name" value="AMP-dep_synth/lig_dom"/>
</dbReference>
<dbReference type="NCBIfam" id="NF006134">
    <property type="entry name" value="PRK08279.1"/>
    <property type="match status" value="1"/>
</dbReference>
<evidence type="ECO:0000256" key="7">
    <source>
        <dbReference type="ARBA" id="ARBA00022692"/>
    </source>
</evidence>
<keyword evidence="5" id="KW-1003">Cell membrane</keyword>
<evidence type="ECO:0000256" key="15">
    <source>
        <dbReference type="ARBA" id="ARBA00023136"/>
    </source>
</evidence>
<comment type="catalytic activity">
    <reaction evidence="17">
        <text>a long-chain fatty acid + ATP + CoA = a long-chain fatty acyl-CoA + AMP + diphosphate</text>
        <dbReference type="Rhea" id="RHEA:15421"/>
        <dbReference type="ChEBI" id="CHEBI:30616"/>
        <dbReference type="ChEBI" id="CHEBI:33019"/>
        <dbReference type="ChEBI" id="CHEBI:57287"/>
        <dbReference type="ChEBI" id="CHEBI:57560"/>
        <dbReference type="ChEBI" id="CHEBI:83139"/>
        <dbReference type="ChEBI" id="CHEBI:456215"/>
        <dbReference type="EC" id="6.2.1.3"/>
    </reaction>
    <physiologicalReaction direction="left-to-right" evidence="17">
        <dbReference type="Rhea" id="RHEA:15422"/>
    </physiologicalReaction>
</comment>
<dbReference type="Pfam" id="PF00501">
    <property type="entry name" value="AMP-binding"/>
    <property type="match status" value="1"/>
</dbReference>
<comment type="catalytic activity">
    <reaction evidence="21">
        <text>tetracosanoate + ATP + CoA = tetracosanoyl-CoA + AMP + diphosphate</text>
        <dbReference type="Rhea" id="RHEA:33639"/>
        <dbReference type="ChEBI" id="CHEBI:30616"/>
        <dbReference type="ChEBI" id="CHEBI:31014"/>
        <dbReference type="ChEBI" id="CHEBI:33019"/>
        <dbReference type="ChEBI" id="CHEBI:57287"/>
        <dbReference type="ChEBI" id="CHEBI:65052"/>
        <dbReference type="ChEBI" id="CHEBI:456215"/>
    </reaction>
    <physiologicalReaction direction="left-to-right" evidence="21">
        <dbReference type="Rhea" id="RHEA:33640"/>
    </physiologicalReaction>
</comment>
<dbReference type="CDD" id="cd06532">
    <property type="entry name" value="Glyco_transf_25"/>
    <property type="match status" value="1"/>
</dbReference>
<keyword evidence="26" id="KW-1185">Reference proteome</keyword>
<dbReference type="PANTHER" id="PTHR43107">
    <property type="entry name" value="LONG-CHAIN FATTY ACID TRANSPORT PROTEIN"/>
    <property type="match status" value="1"/>
</dbReference>
<evidence type="ECO:0000256" key="2">
    <source>
        <dbReference type="ARBA" id="ARBA00006432"/>
    </source>
</evidence>
<keyword evidence="9" id="KW-0547">Nucleotide-binding</keyword>
<comment type="similarity">
    <text evidence="2">Belongs to the ATP-dependent AMP-binding enzyme family.</text>
</comment>
<keyword evidence="13" id="KW-0445">Lipid transport</keyword>
<dbReference type="FunFam" id="3.90.550.10:FF:000048">
    <property type="entry name" value="Glycosyltransferase 25 family member 1"/>
    <property type="match status" value="1"/>
</dbReference>
<evidence type="ECO:0000256" key="1">
    <source>
        <dbReference type="ARBA" id="ARBA00004651"/>
    </source>
</evidence>
<evidence type="ECO:0000256" key="12">
    <source>
        <dbReference type="ARBA" id="ARBA00022989"/>
    </source>
</evidence>
<dbReference type="GO" id="GO:0001579">
    <property type="term" value="P:medium-chain fatty acid transport"/>
    <property type="evidence" value="ECO:0007669"/>
    <property type="project" value="TreeGrafter"/>
</dbReference>
<dbReference type="PANTHER" id="PTHR43107:SF7">
    <property type="entry name" value="LONG-CHAIN FATTY ACID TRANSPORT PROTEIN 1"/>
    <property type="match status" value="1"/>
</dbReference>
<accession>A0AAV6QCD4</accession>
<keyword evidence="14" id="KW-0443">Lipid metabolism</keyword>
<feature type="compositionally biased region" description="Basic and acidic residues" evidence="22">
    <location>
        <begin position="1319"/>
        <end position="1328"/>
    </location>
</feature>
<keyword evidence="6" id="KW-0436">Ligase</keyword>
<dbReference type="GO" id="GO:0000166">
    <property type="term" value="F:nucleotide binding"/>
    <property type="evidence" value="ECO:0007669"/>
    <property type="project" value="UniProtKB-KW"/>
</dbReference>
<feature type="domain" description="AMP-dependent synthetase/ligase" evidence="23">
    <location>
        <begin position="106"/>
        <end position="432"/>
    </location>
</feature>
<keyword evidence="4" id="KW-0813">Transport</keyword>
<evidence type="ECO:0000256" key="18">
    <source>
        <dbReference type="ARBA" id="ARBA00026121"/>
    </source>
</evidence>
<keyword evidence="25" id="KW-0328">Glycosyltransferase</keyword>
<dbReference type="GO" id="GO:0090434">
    <property type="term" value="F:oleoyl-CoA ligase activity"/>
    <property type="evidence" value="ECO:0007669"/>
    <property type="project" value="TreeGrafter"/>
</dbReference>
<evidence type="ECO:0000313" key="25">
    <source>
        <dbReference type="EMBL" id="KAG7485988.1"/>
    </source>
</evidence>
<reference evidence="25 26" key="1">
    <citation type="journal article" date="2021" name="Sci. Rep.">
        <title>Chromosome anchoring in Senegalese sole (Solea senegalensis) reveals sex-associated markers and genome rearrangements in flatfish.</title>
        <authorList>
            <person name="Guerrero-Cozar I."/>
            <person name="Gomez-Garrido J."/>
            <person name="Berbel C."/>
            <person name="Martinez-Blanch J.F."/>
            <person name="Alioto T."/>
            <person name="Claros M.G."/>
            <person name="Gagnaire P.A."/>
            <person name="Manchado M."/>
        </authorList>
    </citation>
    <scope>NUCLEOTIDE SEQUENCE [LARGE SCALE GENOMIC DNA]</scope>
    <source>
        <strain evidence="25">Sse05_10M</strain>
    </source>
</reference>
<dbReference type="GO" id="GO:0005324">
    <property type="term" value="F:long-chain fatty acid transmembrane transporter activity"/>
    <property type="evidence" value="ECO:0007669"/>
    <property type="project" value="TreeGrafter"/>
</dbReference>
<name>A0AAV6QCD4_SOLSE</name>
<evidence type="ECO:0000256" key="8">
    <source>
        <dbReference type="ARBA" id="ARBA00022729"/>
    </source>
</evidence>
<dbReference type="PROSITE" id="PS00455">
    <property type="entry name" value="AMP_BINDING"/>
    <property type="match status" value="1"/>
</dbReference>
<evidence type="ECO:0000256" key="14">
    <source>
        <dbReference type="ARBA" id="ARBA00023098"/>
    </source>
</evidence>
<evidence type="ECO:0000256" key="4">
    <source>
        <dbReference type="ARBA" id="ARBA00022448"/>
    </source>
</evidence>